<sequence>MSEEVRHARAEALLAASGARIDTDDRNHAFYRGGDIDTLFLPKRHQFDSSDYFYATALHELGHWTGHSSRLNRDIMYPIGTTGYAKEKLRTTIASLMIGEELNIGYDPRHNVSYVSSWIEIIKNNPKEIFRAVFEAEKIKNFIMGLETVKVIEVEKESSVSVSKDNRPDNTEKIFLNVPYSQKEEAKKSGAKWDKDAKSWYVPAGTNLIEKGLARFSHEDAQQNIVLPIEQQFKEALHSAGLIV</sequence>
<feature type="domain" description="DUF5710" evidence="2">
    <location>
        <begin position="173"/>
        <end position="208"/>
    </location>
</feature>
<comment type="caution">
    <text evidence="3">The sequence shown here is derived from an EMBL/GenBank/DDBJ whole genome shotgun (WGS) entry which is preliminary data.</text>
</comment>
<organism evidence="3 4">
    <name type="scientific">Bartonella alsatica IBS 382</name>
    <dbReference type="NCBI Taxonomy" id="1094551"/>
    <lineage>
        <taxon>Bacteria</taxon>
        <taxon>Pseudomonadati</taxon>
        <taxon>Pseudomonadota</taxon>
        <taxon>Alphaproteobacteria</taxon>
        <taxon>Hyphomicrobiales</taxon>
        <taxon>Bartonellaceae</taxon>
        <taxon>Bartonella</taxon>
    </lineage>
</organism>
<evidence type="ECO:0000259" key="1">
    <source>
        <dbReference type="Pfam" id="PF18818"/>
    </source>
</evidence>
<dbReference type="STRING" id="1094551.MEC_00053"/>
<evidence type="ECO:0000259" key="2">
    <source>
        <dbReference type="Pfam" id="PF18974"/>
    </source>
</evidence>
<reference evidence="3 4" key="1">
    <citation type="submission" date="2012-03" db="EMBL/GenBank/DDBJ databases">
        <title>The Genome Sequence of Bartonella alsatica IBS 382.</title>
        <authorList>
            <consortium name="The Broad Institute Genome Sequencing Platform"/>
            <consortium name="The Broad Institute Genome Sequencing Center for Infectious Disease"/>
            <person name="Feldgarden M."/>
            <person name="Kirby J."/>
            <person name="Kosoy M."/>
            <person name="Birtles R."/>
            <person name="Probert W.S."/>
            <person name="Chiaraviglio L."/>
            <person name="Young S.K."/>
            <person name="Zeng Q."/>
            <person name="Gargeya S."/>
            <person name="Fitzgerald M."/>
            <person name="Haas B."/>
            <person name="Abouelleil A."/>
            <person name="Alvarado L."/>
            <person name="Arachchi H.M."/>
            <person name="Berlin A."/>
            <person name="Chapman S.B."/>
            <person name="Gearin G."/>
            <person name="Goldberg J."/>
            <person name="Griggs A."/>
            <person name="Gujja S."/>
            <person name="Hansen M."/>
            <person name="Heiman D."/>
            <person name="Howarth C."/>
            <person name="Larimer J."/>
            <person name="Lui A."/>
            <person name="MacDonald P.J.P."/>
            <person name="McCowen C."/>
            <person name="Montmayeur A."/>
            <person name="Murphy C."/>
            <person name="Neiman D."/>
            <person name="Pearson M."/>
            <person name="Priest M."/>
            <person name="Roberts A."/>
            <person name="Saif S."/>
            <person name="Shea T."/>
            <person name="Sisk P."/>
            <person name="Stolte C."/>
            <person name="Sykes S."/>
            <person name="Wortman J."/>
            <person name="Nusbaum C."/>
            <person name="Birren B."/>
        </authorList>
    </citation>
    <scope>NUCLEOTIDE SEQUENCE [LARGE SCALE GENOMIC DNA]</scope>
    <source>
        <strain evidence="3 4">IBS 382</strain>
    </source>
</reference>
<evidence type="ECO:0000313" key="3">
    <source>
        <dbReference type="EMBL" id="EJF76250.1"/>
    </source>
</evidence>
<gene>
    <name evidence="3" type="ORF">MEC_00053</name>
</gene>
<dbReference type="InterPro" id="IPR041459">
    <property type="entry name" value="MPTase-PolyVal"/>
</dbReference>
<dbReference type="eggNOG" id="COG4227">
    <property type="taxonomic scope" value="Bacteria"/>
</dbReference>
<proteinExistence type="predicted"/>
<protein>
    <recommendedName>
        <fullName evidence="5">DUF5710 domain-containing protein</fullName>
    </recommendedName>
</protein>
<dbReference type="Pfam" id="PF18974">
    <property type="entry name" value="DUF5710"/>
    <property type="match status" value="1"/>
</dbReference>
<dbReference type="PATRIC" id="fig|1094551.3.peg.70"/>
<evidence type="ECO:0008006" key="5">
    <source>
        <dbReference type="Google" id="ProtNLM"/>
    </source>
</evidence>
<feature type="domain" description="Polyvalent protein metallopeptidase" evidence="1">
    <location>
        <begin position="9"/>
        <end position="132"/>
    </location>
</feature>
<dbReference type="EMBL" id="AIME01000001">
    <property type="protein sequence ID" value="EJF76250.1"/>
    <property type="molecule type" value="Genomic_DNA"/>
</dbReference>
<evidence type="ECO:0000313" key="4">
    <source>
        <dbReference type="Proteomes" id="UP000008761"/>
    </source>
</evidence>
<dbReference type="Pfam" id="PF18818">
    <property type="entry name" value="MPTase-PolyVal"/>
    <property type="match status" value="1"/>
</dbReference>
<dbReference type="RefSeq" id="WP_005864522.1">
    <property type="nucleotide sequence ID" value="NZ_JH725020.1"/>
</dbReference>
<dbReference type="HOGENOM" id="CLU_1136305_0_0_5"/>
<accession>J1IY94</accession>
<dbReference type="InterPro" id="IPR043764">
    <property type="entry name" value="DUF5710"/>
</dbReference>
<dbReference type="AlphaFoldDB" id="J1IY94"/>
<dbReference type="Proteomes" id="UP000008761">
    <property type="component" value="Unassembled WGS sequence"/>
</dbReference>
<name>J1IY94_9HYPH</name>